<accession>A0ABT3U0U0</accession>
<sequence length="106" mass="10393">MTTQPAPGPTADFHHSGSVLARITQAAALGRIAVELVVGPLDAATPLTRVSIVEPGRAPGRLDATLALIIGASGAAACETVTASARAGAVAVAVRCGERGAGRTAL</sequence>
<feature type="non-terminal residue" evidence="1">
    <location>
        <position position="106"/>
    </location>
</feature>
<protein>
    <submittedName>
        <fullName evidence="1">Uncharacterized protein</fullName>
    </submittedName>
</protein>
<gene>
    <name evidence="1" type="ORF">OFY01_24845</name>
</gene>
<comment type="caution">
    <text evidence="1">The sequence shown here is derived from an EMBL/GenBank/DDBJ whole genome shotgun (WGS) entry which is preliminary data.</text>
</comment>
<evidence type="ECO:0000313" key="1">
    <source>
        <dbReference type="EMBL" id="MCX3062929.1"/>
    </source>
</evidence>
<name>A0ABT3U0U0_9ACTN</name>
<reference evidence="1" key="1">
    <citation type="submission" date="2022-10" db="EMBL/GenBank/DDBJ databases">
        <title>Streptomyces beihaiensis sp. nov., a chitin degrading actinobacterium, isolated from shrimp pond soil.</title>
        <authorList>
            <person name="Xie J."/>
            <person name="Shen N."/>
        </authorList>
    </citation>
    <scope>NUCLEOTIDE SEQUENCE</scope>
    <source>
        <strain evidence="1">GXMU-J5</strain>
    </source>
</reference>
<dbReference type="Proteomes" id="UP001163064">
    <property type="component" value="Unassembled WGS sequence"/>
</dbReference>
<organism evidence="1 2">
    <name type="scientific">Streptomyces beihaiensis</name>
    <dbReference type="NCBI Taxonomy" id="2984495"/>
    <lineage>
        <taxon>Bacteria</taxon>
        <taxon>Bacillati</taxon>
        <taxon>Actinomycetota</taxon>
        <taxon>Actinomycetes</taxon>
        <taxon>Kitasatosporales</taxon>
        <taxon>Streptomycetaceae</taxon>
        <taxon>Streptomyces</taxon>
    </lineage>
</organism>
<evidence type="ECO:0000313" key="2">
    <source>
        <dbReference type="Proteomes" id="UP001163064"/>
    </source>
</evidence>
<dbReference type="EMBL" id="JAPHNL010000287">
    <property type="protein sequence ID" value="MCX3062929.1"/>
    <property type="molecule type" value="Genomic_DNA"/>
</dbReference>
<keyword evidence="2" id="KW-1185">Reference proteome</keyword>
<proteinExistence type="predicted"/>